<dbReference type="Gene3D" id="3.40.190.10">
    <property type="entry name" value="Periplasmic binding protein-like II"/>
    <property type="match status" value="1"/>
</dbReference>
<evidence type="ECO:0000313" key="3">
    <source>
        <dbReference type="EMBL" id="MBW6399296.1"/>
    </source>
</evidence>
<evidence type="ECO:0000256" key="1">
    <source>
        <dbReference type="ARBA" id="ARBA00006987"/>
    </source>
</evidence>
<organism evidence="3 4">
    <name type="scientific">Roseomonas alba</name>
    <dbReference type="NCBI Taxonomy" id="2846776"/>
    <lineage>
        <taxon>Bacteria</taxon>
        <taxon>Pseudomonadati</taxon>
        <taxon>Pseudomonadota</taxon>
        <taxon>Alphaproteobacteria</taxon>
        <taxon>Acetobacterales</taxon>
        <taxon>Roseomonadaceae</taxon>
        <taxon>Roseomonas</taxon>
    </lineage>
</organism>
<reference evidence="3 4" key="1">
    <citation type="submission" date="2021-07" db="EMBL/GenBank/DDBJ databases">
        <authorList>
            <person name="So Y."/>
        </authorList>
    </citation>
    <scope>NUCLEOTIDE SEQUENCE [LARGE SCALE GENOMIC DNA]</scope>
    <source>
        <strain evidence="3 4">HJA6</strain>
    </source>
</reference>
<dbReference type="PANTHER" id="PTHR42928">
    <property type="entry name" value="TRICARBOXYLATE-BINDING PROTEIN"/>
    <property type="match status" value="1"/>
</dbReference>
<dbReference type="EMBL" id="JAHYBZ010000005">
    <property type="protein sequence ID" value="MBW6399296.1"/>
    <property type="molecule type" value="Genomic_DNA"/>
</dbReference>
<comment type="similarity">
    <text evidence="1">Belongs to the UPF0065 (bug) family.</text>
</comment>
<accession>A0ABS7AAH7</accession>
<comment type="caution">
    <text evidence="3">The sequence shown here is derived from an EMBL/GenBank/DDBJ whole genome shotgun (WGS) entry which is preliminary data.</text>
</comment>
<dbReference type="RefSeq" id="WP_219763908.1">
    <property type="nucleotide sequence ID" value="NZ_JAHYBZ010000005.1"/>
</dbReference>
<feature type="chain" id="PRO_5046308254" evidence="2">
    <location>
        <begin position="26"/>
        <end position="330"/>
    </location>
</feature>
<evidence type="ECO:0000313" key="4">
    <source>
        <dbReference type="Proteomes" id="UP001196565"/>
    </source>
</evidence>
<name>A0ABS7AAH7_9PROT</name>
<dbReference type="SUPFAM" id="SSF53850">
    <property type="entry name" value="Periplasmic binding protein-like II"/>
    <property type="match status" value="1"/>
</dbReference>
<dbReference type="InterPro" id="IPR005064">
    <property type="entry name" value="BUG"/>
</dbReference>
<sequence>MTQASSRRATLLAAAALSLPLPLRAQSSAAGSFPSRPVRIVVGYPPGQTVDITARAYGAALQQAWGKPVVIDNRSGANGILGAQAVKEAAADGHTLLFGTSGQLAINPAIYANLPYSPLTDFVPVAIGAVGRLYLVANKSLPVTNLVELVALARAEPGKLAYGSGGNGITAHLAMEILKGATGMDILHVPYRGSPAALTALLAGEVQLMFDAGALVLPQIREGNIHALAVSSAERFAGLPEVPTVAEQGLPGFAVMTWSALAAPAGTPAPVVDLINAAMQEAGRSEAVASAIRAGGSEPRQLSPEAFGAFWRHEVALWSAAAARAGVRPE</sequence>
<dbReference type="PANTHER" id="PTHR42928:SF5">
    <property type="entry name" value="BLR1237 PROTEIN"/>
    <property type="match status" value="1"/>
</dbReference>
<dbReference type="Gene3D" id="3.40.190.150">
    <property type="entry name" value="Bordetella uptake gene, domain 1"/>
    <property type="match status" value="1"/>
</dbReference>
<dbReference type="Proteomes" id="UP001196565">
    <property type="component" value="Unassembled WGS sequence"/>
</dbReference>
<protein>
    <submittedName>
        <fullName evidence="3">Tripartite tricarboxylate transporter substrate binding protein</fullName>
    </submittedName>
</protein>
<proteinExistence type="inferred from homology"/>
<keyword evidence="4" id="KW-1185">Reference proteome</keyword>
<gene>
    <name evidence="3" type="ORF">KPL78_15655</name>
</gene>
<feature type="signal peptide" evidence="2">
    <location>
        <begin position="1"/>
        <end position="25"/>
    </location>
</feature>
<dbReference type="CDD" id="cd13578">
    <property type="entry name" value="PBP2_Bug27"/>
    <property type="match status" value="1"/>
</dbReference>
<keyword evidence="2" id="KW-0732">Signal</keyword>
<evidence type="ECO:0000256" key="2">
    <source>
        <dbReference type="SAM" id="SignalP"/>
    </source>
</evidence>
<dbReference type="PIRSF" id="PIRSF017082">
    <property type="entry name" value="YflP"/>
    <property type="match status" value="1"/>
</dbReference>
<dbReference type="InterPro" id="IPR042100">
    <property type="entry name" value="Bug_dom1"/>
</dbReference>
<dbReference type="Pfam" id="PF03401">
    <property type="entry name" value="TctC"/>
    <property type="match status" value="1"/>
</dbReference>